<dbReference type="SUPFAM" id="SSF47384">
    <property type="entry name" value="Homodimeric domain of signal transducing histidine kinase"/>
    <property type="match status" value="1"/>
</dbReference>
<dbReference type="PROSITE" id="PS50109">
    <property type="entry name" value="HIS_KIN"/>
    <property type="match status" value="1"/>
</dbReference>
<evidence type="ECO:0000256" key="6">
    <source>
        <dbReference type="ARBA" id="ARBA00022840"/>
    </source>
</evidence>
<dbReference type="InterPro" id="IPR035965">
    <property type="entry name" value="PAS-like_dom_sf"/>
</dbReference>
<proteinExistence type="predicted"/>
<evidence type="ECO:0000313" key="11">
    <source>
        <dbReference type="EMBL" id="KPQ32951.1"/>
    </source>
</evidence>
<dbReference type="SUPFAM" id="SSF55874">
    <property type="entry name" value="ATPase domain of HSP90 chaperone/DNA topoisomerase II/histidine kinase"/>
    <property type="match status" value="1"/>
</dbReference>
<keyword evidence="5 11" id="KW-0418">Kinase</keyword>
<dbReference type="Gene3D" id="3.30.450.20">
    <property type="entry name" value="PAS domain"/>
    <property type="match status" value="1"/>
</dbReference>
<gene>
    <name evidence="11" type="ORF">HLUCCA11_20150</name>
</gene>
<dbReference type="AlphaFoldDB" id="A0A0P8BVR7"/>
<evidence type="ECO:0000256" key="3">
    <source>
        <dbReference type="ARBA" id="ARBA00022679"/>
    </source>
</evidence>
<feature type="domain" description="Histidine kinase" evidence="9">
    <location>
        <begin position="222"/>
        <end position="481"/>
    </location>
</feature>
<dbReference type="Proteomes" id="UP000050465">
    <property type="component" value="Unassembled WGS sequence"/>
</dbReference>
<dbReference type="InterPro" id="IPR004358">
    <property type="entry name" value="Sig_transdc_His_kin-like_C"/>
</dbReference>
<dbReference type="InterPro" id="IPR000014">
    <property type="entry name" value="PAS"/>
</dbReference>
<dbReference type="PANTHER" id="PTHR43065">
    <property type="entry name" value="SENSOR HISTIDINE KINASE"/>
    <property type="match status" value="1"/>
</dbReference>
<dbReference type="GO" id="GO:0000155">
    <property type="term" value="F:phosphorelay sensor kinase activity"/>
    <property type="evidence" value="ECO:0007669"/>
    <property type="project" value="InterPro"/>
</dbReference>
<comment type="caution">
    <text evidence="11">The sequence shown here is derived from an EMBL/GenBank/DDBJ whole genome shotgun (WGS) entry which is preliminary data.</text>
</comment>
<evidence type="ECO:0000256" key="1">
    <source>
        <dbReference type="ARBA" id="ARBA00000085"/>
    </source>
</evidence>
<reference evidence="11 12" key="1">
    <citation type="submission" date="2015-09" db="EMBL/GenBank/DDBJ databases">
        <title>Identification and resolution of microdiversity through metagenomic sequencing of parallel consortia.</title>
        <authorList>
            <person name="Nelson W.C."/>
            <person name="Romine M.F."/>
            <person name="Lindemann S.R."/>
        </authorList>
    </citation>
    <scope>NUCLEOTIDE SEQUENCE [LARGE SCALE GENOMIC DNA]</scope>
    <source>
        <strain evidence="11">Ana</strain>
    </source>
</reference>
<organism evidence="11 12">
    <name type="scientific">Phormidesmis priestleyi Ana</name>
    <dbReference type="NCBI Taxonomy" id="1666911"/>
    <lineage>
        <taxon>Bacteria</taxon>
        <taxon>Bacillati</taxon>
        <taxon>Cyanobacteriota</taxon>
        <taxon>Cyanophyceae</taxon>
        <taxon>Leptolyngbyales</taxon>
        <taxon>Leptolyngbyaceae</taxon>
        <taxon>Phormidesmis</taxon>
    </lineage>
</organism>
<dbReference type="PROSITE" id="PS50113">
    <property type="entry name" value="PAC"/>
    <property type="match status" value="1"/>
</dbReference>
<dbReference type="InterPro" id="IPR013656">
    <property type="entry name" value="PAS_4"/>
</dbReference>
<evidence type="ECO:0000259" key="10">
    <source>
        <dbReference type="PROSITE" id="PS50113"/>
    </source>
</evidence>
<dbReference type="InterPro" id="IPR003594">
    <property type="entry name" value="HATPase_dom"/>
</dbReference>
<dbReference type="CDD" id="cd00130">
    <property type="entry name" value="PAS"/>
    <property type="match status" value="1"/>
</dbReference>
<keyword evidence="3" id="KW-0808">Transferase</keyword>
<evidence type="ECO:0000256" key="4">
    <source>
        <dbReference type="ARBA" id="ARBA00022741"/>
    </source>
</evidence>
<comment type="catalytic activity">
    <reaction evidence="1">
        <text>ATP + protein L-histidine = ADP + protein N-phospho-L-histidine.</text>
        <dbReference type="EC" id="2.7.13.3"/>
    </reaction>
</comment>
<accession>A0A0P8BVR7</accession>
<keyword evidence="7" id="KW-0902">Two-component regulatory system</keyword>
<dbReference type="PANTHER" id="PTHR43065:SF46">
    <property type="entry name" value="C4-DICARBOXYLATE TRANSPORT SENSOR PROTEIN DCTB"/>
    <property type="match status" value="1"/>
</dbReference>
<keyword evidence="6" id="KW-0067">ATP-binding</keyword>
<dbReference type="STRING" id="1666911.HLUCCA11_20150"/>
<dbReference type="Gene3D" id="1.10.287.130">
    <property type="match status" value="1"/>
</dbReference>
<dbReference type="Pfam" id="PF08448">
    <property type="entry name" value="PAS_4"/>
    <property type="match status" value="1"/>
</dbReference>
<dbReference type="InterPro" id="IPR036890">
    <property type="entry name" value="HATPase_C_sf"/>
</dbReference>
<dbReference type="NCBIfam" id="TIGR00229">
    <property type="entry name" value="sensory_box"/>
    <property type="match status" value="1"/>
</dbReference>
<feature type="coiled-coil region" evidence="8">
    <location>
        <begin position="15"/>
        <end position="63"/>
    </location>
</feature>
<evidence type="ECO:0000256" key="5">
    <source>
        <dbReference type="ARBA" id="ARBA00022777"/>
    </source>
</evidence>
<dbReference type="Pfam" id="PF02518">
    <property type="entry name" value="HATPase_c"/>
    <property type="match status" value="1"/>
</dbReference>
<evidence type="ECO:0000256" key="8">
    <source>
        <dbReference type="SAM" id="Coils"/>
    </source>
</evidence>
<dbReference type="Gene3D" id="3.30.565.10">
    <property type="entry name" value="Histidine kinase-like ATPase, C-terminal domain"/>
    <property type="match status" value="1"/>
</dbReference>
<dbReference type="InterPro" id="IPR000700">
    <property type="entry name" value="PAS-assoc_C"/>
</dbReference>
<name>A0A0P8BVR7_9CYAN</name>
<keyword evidence="4" id="KW-0547">Nucleotide-binding</keyword>
<dbReference type="GO" id="GO:0005524">
    <property type="term" value="F:ATP binding"/>
    <property type="evidence" value="ECO:0007669"/>
    <property type="project" value="UniProtKB-KW"/>
</dbReference>
<protein>
    <recommendedName>
        <fullName evidence="2">histidine kinase</fullName>
        <ecNumber evidence="2">2.7.13.3</ecNumber>
    </recommendedName>
</protein>
<dbReference type="PRINTS" id="PR00344">
    <property type="entry name" value="BCTRLSENSOR"/>
</dbReference>
<dbReference type="SMART" id="SM00387">
    <property type="entry name" value="HATPase_c"/>
    <property type="match status" value="1"/>
</dbReference>
<sequence>MPLLDESVTLPATTSASVEQLLRQSEAKIQSLEQAHAKEMLRREQVERELNEARQLLQLVMDTLPEAIFWKDRNSVYLGCNRNFAEDAGIGAPEHINGKTDYDLAWKEEESKFFRECDRRVMLADRAELGIVEPQLQSDGKQAWLETNKVPLHDERGKVIGILGTYQDITARKKAEIALHELNQKLERQTIELSAALSGLQQSQLQLVQQEKMSALGNLIAGVAHEMNNPVGFLAGNLGPAQDYVRDLLGLIALYHETFPNPGEAIESEIEEIELDYVREDLPKLLQSMGEGVKRIRNISTSLRTFSRADREHKIPFNLNDGLDSTVLILKHRLKADEHRPAIEVIEQYAKMPPVLCFPGQLNQVFMNLLANAIDALEESSRGKSYAELEAVPNRITISTQVSSCEREAVIRIKDNGIGMTEETQKRVFENLFTTKEVGKGTGLGLAIVRQIIVEKHEGTIAVNSELDQGTEFVIQIPLEAV</sequence>
<evidence type="ECO:0000256" key="7">
    <source>
        <dbReference type="ARBA" id="ARBA00023012"/>
    </source>
</evidence>
<dbReference type="EC" id="2.7.13.3" evidence="2"/>
<dbReference type="InterPro" id="IPR036097">
    <property type="entry name" value="HisK_dim/P_sf"/>
</dbReference>
<feature type="domain" description="PAC" evidence="10">
    <location>
        <begin position="125"/>
        <end position="181"/>
    </location>
</feature>
<dbReference type="PATRIC" id="fig|1666911.3.peg.2783"/>
<evidence type="ECO:0000313" key="12">
    <source>
        <dbReference type="Proteomes" id="UP000050465"/>
    </source>
</evidence>
<evidence type="ECO:0000256" key="2">
    <source>
        <dbReference type="ARBA" id="ARBA00012438"/>
    </source>
</evidence>
<keyword evidence="8" id="KW-0175">Coiled coil</keyword>
<dbReference type="InterPro" id="IPR005467">
    <property type="entry name" value="His_kinase_dom"/>
</dbReference>
<dbReference type="EMBL" id="LJZR01000042">
    <property type="protein sequence ID" value="KPQ32951.1"/>
    <property type="molecule type" value="Genomic_DNA"/>
</dbReference>
<evidence type="ECO:0000259" key="9">
    <source>
        <dbReference type="PROSITE" id="PS50109"/>
    </source>
</evidence>
<dbReference type="SUPFAM" id="SSF55785">
    <property type="entry name" value="PYP-like sensor domain (PAS domain)"/>
    <property type="match status" value="1"/>
</dbReference>